<dbReference type="AlphaFoldDB" id="A0A4R1B7S9"/>
<accession>A0A4R1B7S9</accession>
<keyword evidence="2" id="KW-0812">Transmembrane</keyword>
<evidence type="ECO:0008006" key="5">
    <source>
        <dbReference type="Google" id="ProtNLM"/>
    </source>
</evidence>
<dbReference type="EMBL" id="SJZI01000050">
    <property type="protein sequence ID" value="TCJ12405.1"/>
    <property type="molecule type" value="Genomic_DNA"/>
</dbReference>
<keyword evidence="2" id="KW-0472">Membrane</keyword>
<dbReference type="RefSeq" id="WP_131450164.1">
    <property type="nucleotide sequence ID" value="NZ_SJZI01000050.1"/>
</dbReference>
<protein>
    <recommendedName>
        <fullName evidence="5">Zf-HC2 domain-containing protein</fullName>
    </recommendedName>
</protein>
<comment type="caution">
    <text evidence="3">The sequence shown here is derived from an EMBL/GenBank/DDBJ whole genome shotgun (WGS) entry which is preliminary data.</text>
</comment>
<proteinExistence type="predicted"/>
<reference evidence="3 4" key="1">
    <citation type="submission" date="2019-03" db="EMBL/GenBank/DDBJ databases">
        <authorList>
            <person name="Kim M.K.M."/>
        </authorList>
    </citation>
    <scope>NUCLEOTIDE SEQUENCE [LARGE SCALE GENOMIC DNA]</scope>
    <source>
        <strain evidence="3 4">17J68-12</strain>
    </source>
</reference>
<feature type="coiled-coil region" evidence="1">
    <location>
        <begin position="34"/>
        <end position="87"/>
    </location>
</feature>
<feature type="transmembrane region" description="Helical" evidence="2">
    <location>
        <begin position="90"/>
        <end position="114"/>
    </location>
</feature>
<keyword evidence="1" id="KW-0175">Coiled coil</keyword>
<keyword evidence="4" id="KW-1185">Reference proteome</keyword>
<evidence type="ECO:0000313" key="3">
    <source>
        <dbReference type="EMBL" id="TCJ12405.1"/>
    </source>
</evidence>
<gene>
    <name evidence="3" type="ORF">EPD60_14090</name>
</gene>
<dbReference type="OrthoDB" id="680459at2"/>
<evidence type="ECO:0000256" key="1">
    <source>
        <dbReference type="SAM" id="Coils"/>
    </source>
</evidence>
<organism evidence="3 4">
    <name type="scientific">Flaviaesturariibacter flavus</name>
    <dbReference type="NCBI Taxonomy" id="2502780"/>
    <lineage>
        <taxon>Bacteria</taxon>
        <taxon>Pseudomonadati</taxon>
        <taxon>Bacteroidota</taxon>
        <taxon>Chitinophagia</taxon>
        <taxon>Chitinophagales</taxon>
        <taxon>Chitinophagaceae</taxon>
        <taxon>Flaviaestuariibacter</taxon>
    </lineage>
</organism>
<dbReference type="Proteomes" id="UP000295334">
    <property type="component" value="Unassembled WGS sequence"/>
</dbReference>
<keyword evidence="2" id="KW-1133">Transmembrane helix</keyword>
<evidence type="ECO:0000256" key="2">
    <source>
        <dbReference type="SAM" id="Phobius"/>
    </source>
</evidence>
<sequence>MNERLKDILTHLNPEVDQETLLRYLEGRLAPEKQHELEAQLLDAEFEAEALEGLQQLPDKKALPGIIEALNQDLKKKTQKRKARRRKLNVAVEPWLLVTLVVVLLLVIVGYIVVHTMLKP</sequence>
<name>A0A4R1B7S9_9BACT</name>
<evidence type="ECO:0000313" key="4">
    <source>
        <dbReference type="Proteomes" id="UP000295334"/>
    </source>
</evidence>